<keyword evidence="1" id="KW-0596">Phosphopantetheine</keyword>
<evidence type="ECO:0000256" key="1">
    <source>
        <dbReference type="ARBA" id="ARBA00022450"/>
    </source>
</evidence>
<evidence type="ECO:0000256" key="5">
    <source>
        <dbReference type="ARBA" id="ARBA00023315"/>
    </source>
</evidence>
<dbReference type="InterPro" id="IPR020841">
    <property type="entry name" value="PKS_Beta-ketoAc_synthase_dom"/>
</dbReference>
<keyword evidence="3" id="KW-0808">Transferase</keyword>
<sequence>ISPREALAMDPQQRLLLETSWEAFERAGVDPASLRGERVGVFVGSNVQDYGLVLGGAAADVGGYVATGNAASVASGRLSYTFGFEGPAVTVDTACSSSLVALHLAVQALRSGECSLALAGGVTVMSTPGAFVEFSRQRGLAVDGRCKAFAAAADGTGWGEGVGILFVERLSDAQRNGHPVLAVVRGSAVNQDGASNGLTAPNGPSQQRVIRQALASAQLTPSDVDVVEAHGTGTKLGDPIEAQALLATYGQDRPADQPLWLGSIKSNIGHTQAAAGVAGVIKMVMAMRHGVLPRTLHVDEPSPHVDWSAGAVELLTDQRDWPAVDRPWRAGVSSFGFSGTNAHAIIEQAPAVEQEEAPEPAYDGLVPWMLSAGDEDALRGQAQRLMSIVDEHAPVDVGYSLATSRSALDHRAVVVAADRSELRAALAAVAEGQATGAVVTGVVDEPGRVGFLFSGQGSQRLGMGRGLADRFPVFAEALDAVLGEFDPAVREVMFGADADALNETGVTQPALFAVEVALFRLLESWGVRPDMLAGHSIGELAAAHVSGVWSLADAAKVVSARGALMQALPSGGAMVAIQATEAEVAPDLSETVGIAAVNGPTSVVVSGVAADVEAVAERWREAGRKVSRLRVSHAFHSPLMDPMLDEFRRVLEGVSYEAPTIPIVSTLTGARAAAEELASSEYWVRHVRESVRFADAVSTLVDEGVATFVEVGPGGTLSALGQESAPDAGFVPALRTDRPEESALISAVAQLCTQGVRLDWEAFFTGRGARRVDLPTYAFQHERFWPEVLPLVGDVSAAGLGAAEHPLLGATVAVGDTDGVLLTGRLSVQTHPWLAD</sequence>
<dbReference type="PROSITE" id="PS52004">
    <property type="entry name" value="KS3_2"/>
    <property type="match status" value="1"/>
</dbReference>
<dbReference type="SUPFAM" id="SSF53901">
    <property type="entry name" value="Thiolase-like"/>
    <property type="match status" value="1"/>
</dbReference>
<feature type="domain" description="Ketosynthase family 3 (KS3)" evidence="6">
    <location>
        <begin position="1"/>
        <end position="348"/>
    </location>
</feature>
<dbReference type="InterPro" id="IPR001227">
    <property type="entry name" value="Ac_transferase_dom_sf"/>
</dbReference>
<dbReference type="Pfam" id="PF00698">
    <property type="entry name" value="Acyl_transf_1"/>
    <property type="match status" value="1"/>
</dbReference>
<dbReference type="InterPro" id="IPR018201">
    <property type="entry name" value="Ketoacyl_synth_AS"/>
</dbReference>
<dbReference type="CDD" id="cd00833">
    <property type="entry name" value="PKS"/>
    <property type="match status" value="1"/>
</dbReference>
<dbReference type="InterPro" id="IPR050091">
    <property type="entry name" value="PKS_NRPS_Biosynth_Enz"/>
</dbReference>
<keyword evidence="4" id="KW-0511">Multifunctional enzyme</keyword>
<dbReference type="Gene3D" id="3.10.129.110">
    <property type="entry name" value="Polyketide synthase dehydratase"/>
    <property type="match status" value="1"/>
</dbReference>
<dbReference type="InterPro" id="IPR042104">
    <property type="entry name" value="PKS_dehydratase_sf"/>
</dbReference>
<reference evidence="7 8" key="1">
    <citation type="submission" date="2021-01" db="EMBL/GenBank/DDBJ databases">
        <title>WGS of actinomycetes isolated from Thailand.</title>
        <authorList>
            <person name="Thawai C."/>
        </authorList>
    </citation>
    <scope>NUCLEOTIDE SEQUENCE [LARGE SCALE GENOMIC DNA]</scope>
    <source>
        <strain evidence="7 8">CA1R205</strain>
    </source>
</reference>
<dbReference type="RefSeq" id="WP_201883441.1">
    <property type="nucleotide sequence ID" value="NZ_JAERRF010000102.1"/>
</dbReference>
<dbReference type="Pfam" id="PF00109">
    <property type="entry name" value="ketoacyl-synt"/>
    <property type="match status" value="1"/>
</dbReference>
<dbReference type="SMART" id="SM00827">
    <property type="entry name" value="PKS_AT"/>
    <property type="match status" value="1"/>
</dbReference>
<dbReference type="Gene3D" id="3.40.366.10">
    <property type="entry name" value="Malonyl-Coenzyme A Acyl Carrier Protein, domain 2"/>
    <property type="match status" value="1"/>
</dbReference>
<dbReference type="InterPro" id="IPR016039">
    <property type="entry name" value="Thiolase-like"/>
</dbReference>
<dbReference type="Proteomes" id="UP000634229">
    <property type="component" value="Unassembled WGS sequence"/>
</dbReference>
<dbReference type="InterPro" id="IPR016035">
    <property type="entry name" value="Acyl_Trfase/lysoPLipase"/>
</dbReference>
<dbReference type="PROSITE" id="PS00606">
    <property type="entry name" value="KS3_1"/>
    <property type="match status" value="1"/>
</dbReference>
<keyword evidence="8" id="KW-1185">Reference proteome</keyword>
<dbReference type="PANTHER" id="PTHR43775">
    <property type="entry name" value="FATTY ACID SYNTHASE"/>
    <property type="match status" value="1"/>
</dbReference>
<dbReference type="InterPro" id="IPR014043">
    <property type="entry name" value="Acyl_transferase_dom"/>
</dbReference>
<evidence type="ECO:0000256" key="3">
    <source>
        <dbReference type="ARBA" id="ARBA00022679"/>
    </source>
</evidence>
<evidence type="ECO:0000259" key="6">
    <source>
        <dbReference type="PROSITE" id="PS52004"/>
    </source>
</evidence>
<evidence type="ECO:0000256" key="4">
    <source>
        <dbReference type="ARBA" id="ARBA00023268"/>
    </source>
</evidence>
<dbReference type="InterPro" id="IPR016036">
    <property type="entry name" value="Malonyl_transacylase_ACP-bd"/>
</dbReference>
<accession>A0ABS1NRX8</accession>
<dbReference type="InterPro" id="IPR014030">
    <property type="entry name" value="Ketoacyl_synth_N"/>
</dbReference>
<comment type="caution">
    <text evidence="7">The sequence shown here is derived from an EMBL/GenBank/DDBJ whole genome shotgun (WGS) entry which is preliminary data.</text>
</comment>
<feature type="non-terminal residue" evidence="7">
    <location>
        <position position="1"/>
    </location>
</feature>
<dbReference type="Gene3D" id="3.30.70.3290">
    <property type="match status" value="1"/>
</dbReference>
<dbReference type="InterPro" id="IPR032821">
    <property type="entry name" value="PKS_assoc"/>
</dbReference>
<evidence type="ECO:0000313" key="8">
    <source>
        <dbReference type="Proteomes" id="UP000634229"/>
    </source>
</evidence>
<protein>
    <submittedName>
        <fullName evidence="7">Type I polyketide synthase</fullName>
    </submittedName>
</protein>
<dbReference type="SUPFAM" id="SSF55048">
    <property type="entry name" value="Probable ACP-binding domain of malonyl-CoA ACP transacylase"/>
    <property type="match status" value="1"/>
</dbReference>
<dbReference type="SMART" id="SM00825">
    <property type="entry name" value="PKS_KS"/>
    <property type="match status" value="1"/>
</dbReference>
<dbReference type="Pfam" id="PF02801">
    <property type="entry name" value="Ketoacyl-synt_C"/>
    <property type="match status" value="1"/>
</dbReference>
<dbReference type="InterPro" id="IPR014031">
    <property type="entry name" value="Ketoacyl_synth_C"/>
</dbReference>
<organism evidence="7 8">
    <name type="scientific">Streptomyces coffeae</name>
    <dbReference type="NCBI Taxonomy" id="621382"/>
    <lineage>
        <taxon>Bacteria</taxon>
        <taxon>Bacillati</taxon>
        <taxon>Actinomycetota</taxon>
        <taxon>Actinomycetes</taxon>
        <taxon>Kitasatosporales</taxon>
        <taxon>Streptomycetaceae</taxon>
        <taxon>Streptomyces</taxon>
    </lineage>
</organism>
<proteinExistence type="predicted"/>
<dbReference type="Gene3D" id="3.40.47.10">
    <property type="match status" value="1"/>
</dbReference>
<feature type="non-terminal residue" evidence="7">
    <location>
        <position position="836"/>
    </location>
</feature>
<evidence type="ECO:0000256" key="2">
    <source>
        <dbReference type="ARBA" id="ARBA00022553"/>
    </source>
</evidence>
<dbReference type="SUPFAM" id="SSF52151">
    <property type="entry name" value="FabD/lysophospholipase-like"/>
    <property type="match status" value="1"/>
</dbReference>
<dbReference type="PANTHER" id="PTHR43775:SF51">
    <property type="entry name" value="INACTIVE PHENOLPHTHIOCEROL SYNTHESIS POLYKETIDE SYNTHASE TYPE I PKS1-RELATED"/>
    <property type="match status" value="1"/>
</dbReference>
<keyword evidence="2" id="KW-0597">Phosphoprotein</keyword>
<keyword evidence="5" id="KW-0012">Acyltransferase</keyword>
<dbReference type="EMBL" id="JAERRF010000102">
    <property type="protein sequence ID" value="MBL1102860.1"/>
    <property type="molecule type" value="Genomic_DNA"/>
</dbReference>
<gene>
    <name evidence="7" type="ORF">JK363_41125</name>
</gene>
<evidence type="ECO:0000313" key="7">
    <source>
        <dbReference type="EMBL" id="MBL1102860.1"/>
    </source>
</evidence>
<name>A0ABS1NRX8_9ACTN</name>
<dbReference type="Pfam" id="PF16197">
    <property type="entry name" value="KAsynt_C_assoc"/>
    <property type="match status" value="1"/>
</dbReference>